<comment type="caution">
    <text evidence="4">The sequence shown here is derived from an EMBL/GenBank/DDBJ whole genome shotgun (WGS) entry which is preliminary data.</text>
</comment>
<dbReference type="PROSITE" id="PS01036">
    <property type="entry name" value="HSP70_3"/>
    <property type="match status" value="1"/>
</dbReference>
<comment type="similarity">
    <text evidence="3">Belongs to the heat shock protein 70 family.</text>
</comment>
<evidence type="ECO:0000313" key="4">
    <source>
        <dbReference type="EMBL" id="CAD8155997.1"/>
    </source>
</evidence>
<dbReference type="FunFam" id="3.30.30.30:FF:000001">
    <property type="entry name" value="heat shock 70 kDa protein-like"/>
    <property type="match status" value="1"/>
</dbReference>
<keyword evidence="5" id="KW-1185">Reference proteome</keyword>
<reference evidence="4" key="1">
    <citation type="submission" date="2021-01" db="EMBL/GenBank/DDBJ databases">
        <authorList>
            <consortium name="Genoscope - CEA"/>
            <person name="William W."/>
        </authorList>
    </citation>
    <scope>NUCLEOTIDE SEQUENCE</scope>
</reference>
<dbReference type="FunFam" id="3.30.420.40:FF:000026">
    <property type="entry name" value="Heat shock protein 70"/>
    <property type="match status" value="1"/>
</dbReference>
<dbReference type="EMBL" id="CAJJDP010000031">
    <property type="protein sequence ID" value="CAD8155997.1"/>
    <property type="molecule type" value="Genomic_DNA"/>
</dbReference>
<name>A0A8S1TWY1_PAROT</name>
<keyword evidence="1 3" id="KW-0547">Nucleotide-binding</keyword>
<dbReference type="Pfam" id="PF00012">
    <property type="entry name" value="HSP70"/>
    <property type="match status" value="1"/>
</dbReference>
<dbReference type="Proteomes" id="UP000683925">
    <property type="component" value="Unassembled WGS sequence"/>
</dbReference>
<dbReference type="PANTHER" id="PTHR19375">
    <property type="entry name" value="HEAT SHOCK PROTEIN 70KDA"/>
    <property type="match status" value="1"/>
</dbReference>
<dbReference type="AlphaFoldDB" id="A0A8S1TWY1"/>
<dbReference type="OMA" id="CHETISW"/>
<dbReference type="OrthoDB" id="413580at2759"/>
<keyword evidence="2 3" id="KW-0067">ATP-binding</keyword>
<sequence length="521" mass="58988">MYSSSVIGIDLGTTYSCVGICIDGSIEIILNDQGNRITPSCVAFTDTERLIGDAAKNQAYRNPQNTVFDVKRLVGRQYSEYIVQQDIKLWPFKVEASVDDKPMIVVKYKGENKKFYPEEISSMVLTKIKKNAEAYLGRKVSRAVISVPAYFNTLQRQATRDAATIAGLQVLKIINEPNAAAIAYNQKVSEDDTNILIFDLGGGTLDVSLLEIQNGVFDVKATAGDTHLGGEDFDNKLVQYCCQEFLKKKGIDIRGNPRALRRLRTQCERAKRVLSSANQTTIEVDSLEANEDFICTISRAKFEELCLRLFEQCIHSVEKLFKDSCYQKNEIHEVVLVGGSTRIPKIQELLRKYFDGKELNQSINPDEAVAYGAAVYAATIQDNLYFNLLILDITPQNLGIQTDGGEICNVVPKYTSLPTSQSRTFLTNCKVQKHFEARIFEGGKNLLTFCVNDAYFPNYEDQQIEITFRIDEDSNMKFFFKDYYTKRLIKDYSIVFQFNLSQVEIQKLVKEAEQFNDESSP</sequence>
<dbReference type="PROSITE" id="PS00297">
    <property type="entry name" value="HSP70_1"/>
    <property type="match status" value="1"/>
</dbReference>
<proteinExistence type="inferred from homology"/>
<evidence type="ECO:0000256" key="3">
    <source>
        <dbReference type="RuleBase" id="RU003322"/>
    </source>
</evidence>
<dbReference type="GO" id="GO:0140662">
    <property type="term" value="F:ATP-dependent protein folding chaperone"/>
    <property type="evidence" value="ECO:0007669"/>
    <property type="project" value="InterPro"/>
</dbReference>
<organism evidence="4 5">
    <name type="scientific">Paramecium octaurelia</name>
    <dbReference type="NCBI Taxonomy" id="43137"/>
    <lineage>
        <taxon>Eukaryota</taxon>
        <taxon>Sar</taxon>
        <taxon>Alveolata</taxon>
        <taxon>Ciliophora</taxon>
        <taxon>Intramacronucleata</taxon>
        <taxon>Oligohymenophorea</taxon>
        <taxon>Peniculida</taxon>
        <taxon>Parameciidae</taxon>
        <taxon>Paramecium</taxon>
    </lineage>
</organism>
<evidence type="ECO:0000313" key="5">
    <source>
        <dbReference type="Proteomes" id="UP000683925"/>
    </source>
</evidence>
<protein>
    <recommendedName>
        <fullName evidence="6">Heat shock protein 70</fullName>
    </recommendedName>
</protein>
<evidence type="ECO:0008006" key="6">
    <source>
        <dbReference type="Google" id="ProtNLM"/>
    </source>
</evidence>
<gene>
    <name evidence="4" type="ORF">POCTA_138.1.T0310238</name>
</gene>
<dbReference type="GO" id="GO:0005524">
    <property type="term" value="F:ATP binding"/>
    <property type="evidence" value="ECO:0007669"/>
    <property type="project" value="UniProtKB-KW"/>
</dbReference>
<dbReference type="InterPro" id="IPR013126">
    <property type="entry name" value="Hsp_70_fam"/>
</dbReference>
<dbReference type="PROSITE" id="PS00329">
    <property type="entry name" value="HSP70_2"/>
    <property type="match status" value="1"/>
</dbReference>
<dbReference type="FunFam" id="3.90.640.10:FF:000002">
    <property type="entry name" value="Heat shock 70 kDa"/>
    <property type="match status" value="1"/>
</dbReference>
<dbReference type="InterPro" id="IPR018181">
    <property type="entry name" value="Heat_shock_70_CS"/>
</dbReference>
<accession>A0A8S1TWY1</accession>
<evidence type="ECO:0000256" key="2">
    <source>
        <dbReference type="ARBA" id="ARBA00022840"/>
    </source>
</evidence>
<evidence type="ECO:0000256" key="1">
    <source>
        <dbReference type="ARBA" id="ARBA00022741"/>
    </source>
</evidence>